<dbReference type="Proteomes" id="UP000245539">
    <property type="component" value="Unassembled WGS sequence"/>
</dbReference>
<dbReference type="OrthoDB" id="9792137at2"/>
<dbReference type="RefSeq" id="WP_109835654.1">
    <property type="nucleotide sequence ID" value="NZ_QGKM01000001.1"/>
</dbReference>
<organism evidence="3 4">
    <name type="scientific">Leucothrix pacifica</name>
    <dbReference type="NCBI Taxonomy" id="1247513"/>
    <lineage>
        <taxon>Bacteria</taxon>
        <taxon>Pseudomonadati</taxon>
        <taxon>Pseudomonadota</taxon>
        <taxon>Gammaproteobacteria</taxon>
        <taxon>Thiotrichales</taxon>
        <taxon>Thiotrichaceae</taxon>
        <taxon>Leucothrix</taxon>
    </lineage>
</organism>
<feature type="domain" description="Fumarylacetoacetase-like C-terminal" evidence="2">
    <location>
        <begin position="91"/>
        <end position="268"/>
    </location>
</feature>
<sequence length="269" mass="29081">MITLSDAEIQAAAEVLYDAEVNRKQANALTLTHPDMTMDDAYAVQSAWVKKKQGAGDKTIGYKIGLTSRVMQRAMKIDVPDYGVLLESMNFEDGSEICAADFTDPRIEVELAFVLKERLFGDNISMMDVLNATDYVVPALELIAARSHRVNPDNGYVRTVFDTISDNAANAGIIIGGRPIKPNDMDLRWCGAILYKNAVIEETGLAAAVLNHPANGISWIAKRFAPHGVGLEPGQVLLSGSFTAPIPVKAGDTIHADYGPLGNVTCQFV</sequence>
<evidence type="ECO:0000313" key="3">
    <source>
        <dbReference type="EMBL" id="PWR00673.1"/>
    </source>
</evidence>
<dbReference type="Gene3D" id="3.90.850.10">
    <property type="entry name" value="Fumarylacetoacetase-like, C-terminal domain"/>
    <property type="match status" value="1"/>
</dbReference>
<evidence type="ECO:0000259" key="2">
    <source>
        <dbReference type="Pfam" id="PF01557"/>
    </source>
</evidence>
<dbReference type="AlphaFoldDB" id="A0A317CWM1"/>
<dbReference type="GO" id="GO:0008684">
    <property type="term" value="F:2-oxopent-4-enoate hydratase activity"/>
    <property type="evidence" value="ECO:0007669"/>
    <property type="project" value="TreeGrafter"/>
</dbReference>
<dbReference type="InterPro" id="IPR011234">
    <property type="entry name" value="Fumarylacetoacetase-like_C"/>
</dbReference>
<dbReference type="EMBL" id="QGKM01000001">
    <property type="protein sequence ID" value="PWR00673.1"/>
    <property type="molecule type" value="Genomic_DNA"/>
</dbReference>
<dbReference type="PANTHER" id="PTHR30143">
    <property type="entry name" value="ACID HYDRATASE"/>
    <property type="match status" value="1"/>
</dbReference>
<evidence type="ECO:0000256" key="1">
    <source>
        <dbReference type="ARBA" id="ARBA00023239"/>
    </source>
</evidence>
<dbReference type="GO" id="GO:0018817">
    <property type="term" value="F:2-oxo-hept-3-ene-1,7-dioate hydratase activity"/>
    <property type="evidence" value="ECO:0007669"/>
    <property type="project" value="InterPro"/>
</dbReference>
<dbReference type="InterPro" id="IPR036663">
    <property type="entry name" value="Fumarylacetoacetase_C_sf"/>
</dbReference>
<name>A0A317CWM1_9GAMM</name>
<dbReference type="Pfam" id="PF01557">
    <property type="entry name" value="FAA_hydrolase"/>
    <property type="match status" value="1"/>
</dbReference>
<keyword evidence="4" id="KW-1185">Reference proteome</keyword>
<dbReference type="InterPro" id="IPR012690">
    <property type="entry name" value="HpcG"/>
</dbReference>
<proteinExistence type="predicted"/>
<reference evidence="3 4" key="1">
    <citation type="submission" date="2018-05" db="EMBL/GenBank/DDBJ databases">
        <title>Leucothrix arctica sp. nov., isolated from Arctic seawater.</title>
        <authorList>
            <person name="Choi A."/>
            <person name="Baek K."/>
        </authorList>
    </citation>
    <scope>NUCLEOTIDE SEQUENCE [LARGE SCALE GENOMIC DNA]</scope>
    <source>
        <strain evidence="3 4">JCM 18388</strain>
    </source>
</reference>
<dbReference type="SUPFAM" id="SSF56529">
    <property type="entry name" value="FAH"/>
    <property type="match status" value="1"/>
</dbReference>
<comment type="caution">
    <text evidence="3">The sequence shown here is derived from an EMBL/GenBank/DDBJ whole genome shotgun (WGS) entry which is preliminary data.</text>
</comment>
<dbReference type="NCBIfam" id="TIGR02312">
    <property type="entry name" value="HpaH"/>
    <property type="match status" value="1"/>
</dbReference>
<gene>
    <name evidence="3" type="primary">hpaH</name>
    <name evidence="3" type="ORF">DKW60_00245</name>
</gene>
<protein>
    <submittedName>
        <fullName evidence="3">2-oxo-hepta-3-ene-1,7-dioic acid hydratase</fullName>
    </submittedName>
</protein>
<dbReference type="GO" id="GO:0005737">
    <property type="term" value="C:cytoplasm"/>
    <property type="evidence" value="ECO:0007669"/>
    <property type="project" value="TreeGrafter"/>
</dbReference>
<keyword evidence="1" id="KW-0456">Lyase</keyword>
<accession>A0A317CWM1</accession>
<dbReference type="PANTHER" id="PTHR30143:SF0">
    <property type="entry name" value="2-KETO-4-PENTENOATE HYDRATASE"/>
    <property type="match status" value="1"/>
</dbReference>
<evidence type="ECO:0000313" key="4">
    <source>
        <dbReference type="Proteomes" id="UP000245539"/>
    </source>
</evidence>
<dbReference type="InterPro" id="IPR050772">
    <property type="entry name" value="Hydratase-Decarb/MhpD_sf"/>
</dbReference>